<protein>
    <submittedName>
        <fullName evidence="2">Uncharacterized protein</fullName>
    </submittedName>
</protein>
<feature type="region of interest" description="Disordered" evidence="1">
    <location>
        <begin position="60"/>
        <end position="86"/>
    </location>
</feature>
<sequence length="107" mass="12310">MVWNIVISSKCPYDLVHTPIRPIRHEDTAQEDPDSRPIMRLLLSLLAIVAISYQEETAKKPVHEGDTPLQQHNRGQGVVKKPHRDRQFQIQGVDVREDRVRIKSLGL</sequence>
<proteinExistence type="predicted"/>
<organism evidence="2 3">
    <name type="scientific">Cylicostephanus goldi</name>
    <name type="common">Nematode worm</name>
    <dbReference type="NCBI Taxonomy" id="71465"/>
    <lineage>
        <taxon>Eukaryota</taxon>
        <taxon>Metazoa</taxon>
        <taxon>Ecdysozoa</taxon>
        <taxon>Nematoda</taxon>
        <taxon>Chromadorea</taxon>
        <taxon>Rhabditida</taxon>
        <taxon>Rhabditina</taxon>
        <taxon>Rhabditomorpha</taxon>
        <taxon>Strongyloidea</taxon>
        <taxon>Strongylidae</taxon>
        <taxon>Cylicostephanus</taxon>
    </lineage>
</organism>
<dbReference type="AlphaFoldDB" id="A0A3P7QBR6"/>
<dbReference type="Proteomes" id="UP000271889">
    <property type="component" value="Unassembled WGS sequence"/>
</dbReference>
<evidence type="ECO:0000313" key="2">
    <source>
        <dbReference type="EMBL" id="VDN29292.1"/>
    </source>
</evidence>
<keyword evidence="3" id="KW-1185">Reference proteome</keyword>
<reference evidence="2 3" key="1">
    <citation type="submission" date="2018-11" db="EMBL/GenBank/DDBJ databases">
        <authorList>
            <consortium name="Pathogen Informatics"/>
        </authorList>
    </citation>
    <scope>NUCLEOTIDE SEQUENCE [LARGE SCALE GENOMIC DNA]</scope>
</reference>
<accession>A0A3P7QBR6</accession>
<evidence type="ECO:0000256" key="1">
    <source>
        <dbReference type="SAM" id="MobiDB-lite"/>
    </source>
</evidence>
<gene>
    <name evidence="2" type="ORF">CGOC_LOCUS11217</name>
</gene>
<dbReference type="EMBL" id="UYRV01115092">
    <property type="protein sequence ID" value="VDN29292.1"/>
    <property type="molecule type" value="Genomic_DNA"/>
</dbReference>
<name>A0A3P7QBR6_CYLGO</name>
<dbReference type="OrthoDB" id="10635359at2759"/>
<evidence type="ECO:0000313" key="3">
    <source>
        <dbReference type="Proteomes" id="UP000271889"/>
    </source>
</evidence>